<gene>
    <name evidence="3" type="ORF">CC85DRAFT_288607</name>
</gene>
<dbReference type="RefSeq" id="XP_018275845.1">
    <property type="nucleotide sequence ID" value="XM_018424324.1"/>
</dbReference>
<dbReference type="Proteomes" id="UP000053611">
    <property type="component" value="Unassembled WGS sequence"/>
</dbReference>
<dbReference type="GeneID" id="28984927"/>
<evidence type="ECO:0000256" key="2">
    <source>
        <dbReference type="SAM" id="Phobius"/>
    </source>
</evidence>
<name>A0A0J1AVP1_9TREE</name>
<proteinExistence type="predicted"/>
<feature type="region of interest" description="Disordered" evidence="1">
    <location>
        <begin position="144"/>
        <end position="171"/>
    </location>
</feature>
<reference evidence="3 4" key="1">
    <citation type="submission" date="2015-03" db="EMBL/GenBank/DDBJ databases">
        <title>Genomics and transcriptomics of the oil-accumulating basidiomycete yeast T. oleaginosus allow insights into substrate utilization and the diverse evolutionary trajectories of mating systems in fungi.</title>
        <authorList>
            <consortium name="DOE Joint Genome Institute"/>
            <person name="Kourist R."/>
            <person name="Kracht O."/>
            <person name="Bracharz F."/>
            <person name="Lipzen A."/>
            <person name="Nolan M."/>
            <person name="Ohm R."/>
            <person name="Grigoriev I."/>
            <person name="Sun S."/>
            <person name="Heitman J."/>
            <person name="Bruck T."/>
            <person name="Nowrousian M."/>
        </authorList>
    </citation>
    <scope>NUCLEOTIDE SEQUENCE [LARGE SCALE GENOMIC DNA]</scope>
    <source>
        <strain evidence="3 4">IBC0246</strain>
    </source>
</reference>
<keyword evidence="2" id="KW-0472">Membrane</keyword>
<feature type="compositionally biased region" description="Low complexity" evidence="1">
    <location>
        <begin position="16"/>
        <end position="28"/>
    </location>
</feature>
<keyword evidence="2" id="KW-1133">Transmembrane helix</keyword>
<dbReference type="AlphaFoldDB" id="A0A0J1AVP1"/>
<sequence length="171" mass="18031">MLVPKRDARSPPPAPTSSSTPLAAATPTPTLTLPRTLVFADMEGRGTLAFQIMLPIAGVFFIVTLCCIWGPGGSERRSRKKRAAALAARQEQAQRAADARAAAYFESLAVVRVPSSSSLPVYERDAGRDEIVLGVGPAAIAPAPGYGDTPVDSITYPPPTYVPSPRDARQS</sequence>
<feature type="transmembrane region" description="Helical" evidence="2">
    <location>
        <begin position="48"/>
        <end position="72"/>
    </location>
</feature>
<accession>A0A0J1AVP1</accession>
<evidence type="ECO:0008006" key="5">
    <source>
        <dbReference type="Google" id="ProtNLM"/>
    </source>
</evidence>
<evidence type="ECO:0000313" key="3">
    <source>
        <dbReference type="EMBL" id="KLT39354.1"/>
    </source>
</evidence>
<protein>
    <recommendedName>
        <fullName evidence="5">Transmembrane protein</fullName>
    </recommendedName>
</protein>
<organism evidence="3 4">
    <name type="scientific">Cutaneotrichosporon oleaginosum</name>
    <dbReference type="NCBI Taxonomy" id="879819"/>
    <lineage>
        <taxon>Eukaryota</taxon>
        <taxon>Fungi</taxon>
        <taxon>Dikarya</taxon>
        <taxon>Basidiomycota</taxon>
        <taxon>Agaricomycotina</taxon>
        <taxon>Tremellomycetes</taxon>
        <taxon>Trichosporonales</taxon>
        <taxon>Trichosporonaceae</taxon>
        <taxon>Cutaneotrichosporon</taxon>
    </lineage>
</organism>
<keyword evidence="4" id="KW-1185">Reference proteome</keyword>
<dbReference type="EMBL" id="KQ087261">
    <property type="protein sequence ID" value="KLT39354.1"/>
    <property type="molecule type" value="Genomic_DNA"/>
</dbReference>
<evidence type="ECO:0000256" key="1">
    <source>
        <dbReference type="SAM" id="MobiDB-lite"/>
    </source>
</evidence>
<keyword evidence="2" id="KW-0812">Transmembrane</keyword>
<feature type="region of interest" description="Disordered" evidence="1">
    <location>
        <begin position="1"/>
        <end position="28"/>
    </location>
</feature>
<evidence type="ECO:0000313" key="4">
    <source>
        <dbReference type="Proteomes" id="UP000053611"/>
    </source>
</evidence>